<keyword evidence="3" id="KW-1185">Reference proteome</keyword>
<dbReference type="AlphaFoldDB" id="A0A919CK98"/>
<gene>
    <name evidence="2" type="ORF">GCM10007053_15510</name>
</gene>
<organism evidence="2 3">
    <name type="scientific">Parahalioglobus pacificus</name>
    <dbReference type="NCBI Taxonomy" id="930806"/>
    <lineage>
        <taxon>Bacteria</taxon>
        <taxon>Pseudomonadati</taxon>
        <taxon>Pseudomonadota</taxon>
        <taxon>Gammaproteobacteria</taxon>
        <taxon>Cellvibrionales</taxon>
        <taxon>Halieaceae</taxon>
        <taxon>Parahalioglobus</taxon>
    </lineage>
</organism>
<dbReference type="InterPro" id="IPR001173">
    <property type="entry name" value="Glyco_trans_2-like"/>
</dbReference>
<protein>
    <recommendedName>
        <fullName evidence="1">Glycosyltransferase 2-like domain-containing protein</fullName>
    </recommendedName>
</protein>
<dbReference type="InterPro" id="IPR050834">
    <property type="entry name" value="Glycosyltransf_2"/>
</dbReference>
<dbReference type="EMBL" id="BMYM01000001">
    <property type="protein sequence ID" value="GHD31933.1"/>
    <property type="molecule type" value="Genomic_DNA"/>
</dbReference>
<dbReference type="PANTHER" id="PTHR43685">
    <property type="entry name" value="GLYCOSYLTRANSFERASE"/>
    <property type="match status" value="1"/>
</dbReference>
<evidence type="ECO:0000313" key="3">
    <source>
        <dbReference type="Proteomes" id="UP000644693"/>
    </source>
</evidence>
<name>A0A919CK98_9GAMM</name>
<evidence type="ECO:0000259" key="1">
    <source>
        <dbReference type="Pfam" id="PF00535"/>
    </source>
</evidence>
<dbReference type="Proteomes" id="UP000644693">
    <property type="component" value="Unassembled WGS sequence"/>
</dbReference>
<dbReference type="Pfam" id="PF00535">
    <property type="entry name" value="Glycos_transf_2"/>
    <property type="match status" value="1"/>
</dbReference>
<evidence type="ECO:0000313" key="2">
    <source>
        <dbReference type="EMBL" id="GHD31933.1"/>
    </source>
</evidence>
<dbReference type="InterPro" id="IPR029044">
    <property type="entry name" value="Nucleotide-diphossugar_trans"/>
</dbReference>
<feature type="domain" description="Glycosyltransferase 2-like" evidence="1">
    <location>
        <begin position="4"/>
        <end position="131"/>
    </location>
</feature>
<proteinExistence type="predicted"/>
<dbReference type="SUPFAM" id="SSF53448">
    <property type="entry name" value="Nucleotide-diphospho-sugar transferases"/>
    <property type="match status" value="1"/>
</dbReference>
<dbReference type="CDD" id="cd00761">
    <property type="entry name" value="Glyco_tranf_GTA_type"/>
    <property type="match status" value="1"/>
</dbReference>
<comment type="caution">
    <text evidence="2">The sequence shown here is derived from an EMBL/GenBank/DDBJ whole genome shotgun (WGS) entry which is preliminary data.</text>
</comment>
<reference evidence="2" key="1">
    <citation type="journal article" date="2014" name="Int. J. Syst. Evol. Microbiol.">
        <title>Complete genome sequence of Corynebacterium casei LMG S-19264T (=DSM 44701T), isolated from a smear-ripened cheese.</title>
        <authorList>
            <consortium name="US DOE Joint Genome Institute (JGI-PGF)"/>
            <person name="Walter F."/>
            <person name="Albersmeier A."/>
            <person name="Kalinowski J."/>
            <person name="Ruckert C."/>
        </authorList>
    </citation>
    <scope>NUCLEOTIDE SEQUENCE</scope>
    <source>
        <strain evidence="2">KCTC 23430</strain>
    </source>
</reference>
<dbReference type="Gene3D" id="3.90.550.10">
    <property type="entry name" value="Spore Coat Polysaccharide Biosynthesis Protein SpsA, Chain A"/>
    <property type="match status" value="1"/>
</dbReference>
<dbReference type="PANTHER" id="PTHR43685:SF2">
    <property type="entry name" value="GLYCOSYLTRANSFERASE 2-LIKE DOMAIN-CONTAINING PROTEIN"/>
    <property type="match status" value="1"/>
</dbReference>
<reference evidence="2" key="2">
    <citation type="submission" date="2020-09" db="EMBL/GenBank/DDBJ databases">
        <authorList>
            <person name="Sun Q."/>
            <person name="Kim S."/>
        </authorList>
    </citation>
    <scope>NUCLEOTIDE SEQUENCE</scope>
    <source>
        <strain evidence="2">KCTC 23430</strain>
    </source>
</reference>
<accession>A0A919CK98</accession>
<sequence>MKISVIVICYDMARELPRTLQSLQSSYQLNMSEDDYEVIVIDNGSPNPLADDIVESFGPQFRYVKLKSPPPSPAYALNYGVKEARGDIVCLMIDGAHLLTPGLLSKARDCFTINPDSVVITRYFYMGPGQQNETILEGYNKEVEDGLLAKIDWPSDGYKLFEVGMPLVFKDFPVYTWFYKMLESNCLFISKENFIGMGGADERFDIPGGGFLNLDMYKRACDHPPTQPVLIIGEGSFHQLHGGVSTNVPPDEQTRRVDVYKEQYRSIRGEDLKPVNKDFFYYGNMPTPASRIHRLNNRVKN</sequence>
<dbReference type="RefSeq" id="WP_189476864.1">
    <property type="nucleotide sequence ID" value="NZ_BMYM01000001.1"/>
</dbReference>